<comment type="caution">
    <text evidence="1">The sequence shown here is derived from an EMBL/GenBank/DDBJ whole genome shotgun (WGS) entry which is preliminary data.</text>
</comment>
<evidence type="ECO:0000313" key="1">
    <source>
        <dbReference type="EMBL" id="MEB3100933.1"/>
    </source>
</evidence>
<name>A0ABU5ZEK0_9BACL</name>
<dbReference type="Gene3D" id="3.40.50.2000">
    <property type="entry name" value="Glycogen Phosphorylase B"/>
    <property type="match status" value="1"/>
</dbReference>
<organism evidence="1 2">
    <name type="scientific">Ferviditalea candida</name>
    <dbReference type="NCBI Taxonomy" id="3108399"/>
    <lineage>
        <taxon>Bacteria</taxon>
        <taxon>Bacillati</taxon>
        <taxon>Bacillota</taxon>
        <taxon>Bacilli</taxon>
        <taxon>Bacillales</taxon>
        <taxon>Paenibacillaceae</taxon>
        <taxon>Ferviditalea</taxon>
    </lineage>
</organism>
<reference evidence="1" key="1">
    <citation type="submission" date="2023-12" db="EMBL/GenBank/DDBJ databases">
        <title>Fervidustalea candida gen. nov., sp. nov., a novel member of the family Paenibacillaceae isolated from a geothermal area.</title>
        <authorList>
            <person name="Li W.-J."/>
            <person name="Jiao J.-Y."/>
            <person name="Chen Y."/>
        </authorList>
    </citation>
    <scope>NUCLEOTIDE SEQUENCE</scope>
    <source>
        <strain evidence="1">SYSU GA230002</strain>
    </source>
</reference>
<dbReference type="EMBL" id="JAYJLD010000004">
    <property type="protein sequence ID" value="MEB3100933.1"/>
    <property type="molecule type" value="Genomic_DNA"/>
</dbReference>
<accession>A0ABU5ZEK0</accession>
<keyword evidence="2" id="KW-1185">Reference proteome</keyword>
<dbReference type="SUPFAM" id="SSF53756">
    <property type="entry name" value="UDP-Glycosyltransferase/glycogen phosphorylase"/>
    <property type="match status" value="1"/>
</dbReference>
<evidence type="ECO:0008006" key="3">
    <source>
        <dbReference type="Google" id="ProtNLM"/>
    </source>
</evidence>
<proteinExistence type="predicted"/>
<dbReference type="Gene3D" id="3.40.50.11010">
    <property type="match status" value="1"/>
</dbReference>
<protein>
    <recommendedName>
        <fullName evidence="3">Glycosyltransferase</fullName>
    </recommendedName>
</protein>
<evidence type="ECO:0000313" key="2">
    <source>
        <dbReference type="Proteomes" id="UP001310386"/>
    </source>
</evidence>
<gene>
    <name evidence="1" type="ORF">VF724_04580</name>
</gene>
<dbReference type="Proteomes" id="UP001310386">
    <property type="component" value="Unassembled WGS sequence"/>
</dbReference>
<dbReference type="RefSeq" id="WP_371753045.1">
    <property type="nucleotide sequence ID" value="NZ_JAYJLD010000004.1"/>
</dbReference>
<sequence length="375" mass="43702">MKIVYFSPIDWDFLKQRPQHIAEELSKDHTVYFIEPSISIVKSIIYKKNFHKSREFNVNANLKVIRPSGKFRLPKIFDLVDFAGINLAYEKKILMKLIEESDLIWVGSPIYYGLVRDIRNKNIVYDKMDDYGQLTKSILLRKLIETNEKGLLSKASLIFTSSKFLFDKINGIGKPVVLVRNGLDESICLNKDLGSNKVSDELKRIKENGSVIFGYIGTIDHWFDYDAIQHILEHRKNNKVIIVGHNKLPIYNHENVYYFDAVPKNELGSIINEFDYCLYTFKKNALLDSIDPVKIYEYLGFNKKVIAVKSAETIRFKKQIKLYSNDIGLEKVLNELDCIKAPFNSDELKKFINDNVWYERVLSMIEHMNAHKILK</sequence>